<sequence length="94" mass="10985">MSDFTDLVARAVNPSMSREERDAVYNVVRQAVLRLQERENLDPRDPRRSLQRHLVEETIRDIEIDIVRHLTLKKLAEVAARQDAEAEARSGRHR</sequence>
<organism evidence="1 2">
    <name type="scientific">Methylobacterium gnaphalii</name>
    <dbReference type="NCBI Taxonomy" id="1010610"/>
    <lineage>
        <taxon>Bacteria</taxon>
        <taxon>Pseudomonadati</taxon>
        <taxon>Pseudomonadota</taxon>
        <taxon>Alphaproteobacteria</taxon>
        <taxon>Hyphomicrobiales</taxon>
        <taxon>Methylobacteriaceae</taxon>
        <taxon>Methylobacterium</taxon>
    </lineage>
</organism>
<dbReference type="EMBL" id="BJZV01000002">
    <property type="protein sequence ID" value="GEP08689.1"/>
    <property type="molecule type" value="Genomic_DNA"/>
</dbReference>
<dbReference type="AlphaFoldDB" id="A0A512JFH5"/>
<comment type="caution">
    <text evidence="1">The sequence shown here is derived from an EMBL/GenBank/DDBJ whole genome shotgun (WGS) entry which is preliminary data.</text>
</comment>
<dbReference type="RefSeq" id="WP_147045029.1">
    <property type="nucleotide sequence ID" value="NZ_BJZV01000002.1"/>
</dbReference>
<evidence type="ECO:0000313" key="2">
    <source>
        <dbReference type="Proteomes" id="UP000321750"/>
    </source>
</evidence>
<evidence type="ECO:0000313" key="1">
    <source>
        <dbReference type="EMBL" id="GEP08689.1"/>
    </source>
</evidence>
<accession>A0A512JFH5</accession>
<gene>
    <name evidence="1" type="ORF">MGN01_05340</name>
</gene>
<dbReference type="OrthoDB" id="7999230at2"/>
<keyword evidence="2" id="KW-1185">Reference proteome</keyword>
<name>A0A512JFH5_9HYPH</name>
<proteinExistence type="predicted"/>
<reference evidence="1 2" key="1">
    <citation type="submission" date="2019-07" db="EMBL/GenBank/DDBJ databases">
        <title>Whole genome shotgun sequence of Methylobacterium gnaphalii NBRC 107716.</title>
        <authorList>
            <person name="Hosoyama A."/>
            <person name="Uohara A."/>
            <person name="Ohji S."/>
            <person name="Ichikawa N."/>
        </authorList>
    </citation>
    <scope>NUCLEOTIDE SEQUENCE [LARGE SCALE GENOMIC DNA]</scope>
    <source>
        <strain evidence="1 2">NBRC 107716</strain>
    </source>
</reference>
<dbReference type="Proteomes" id="UP000321750">
    <property type="component" value="Unassembled WGS sequence"/>
</dbReference>
<protein>
    <submittedName>
        <fullName evidence="1">Uncharacterized protein</fullName>
    </submittedName>
</protein>